<feature type="region of interest" description="Disordered" evidence="9">
    <location>
        <begin position="340"/>
        <end position="370"/>
    </location>
</feature>
<name>A0A2G8SKD9_9APHY</name>
<protein>
    <submittedName>
        <fullName evidence="11">Transporter</fullName>
    </submittedName>
</protein>
<proteinExistence type="inferred from homology"/>
<dbReference type="GO" id="GO:0005886">
    <property type="term" value="C:plasma membrane"/>
    <property type="evidence" value="ECO:0007669"/>
    <property type="project" value="TreeGrafter"/>
</dbReference>
<gene>
    <name evidence="11" type="ORF">GSI_03736</name>
</gene>
<dbReference type="EMBL" id="AYKW01000006">
    <property type="protein sequence ID" value="PIL34028.1"/>
    <property type="molecule type" value="Genomic_DNA"/>
</dbReference>
<evidence type="ECO:0000256" key="2">
    <source>
        <dbReference type="ARBA" id="ARBA00006175"/>
    </source>
</evidence>
<evidence type="ECO:0000256" key="3">
    <source>
        <dbReference type="ARBA" id="ARBA00022448"/>
    </source>
</evidence>
<comment type="similarity">
    <text evidence="2 8">Belongs to the MIP/aquaporin (TC 1.A.8) family.</text>
</comment>
<feature type="transmembrane region" description="Helical" evidence="10">
    <location>
        <begin position="41"/>
        <end position="60"/>
    </location>
</feature>
<dbReference type="PANTHER" id="PTHR43829">
    <property type="entry name" value="AQUAPORIN OR AQUAGLYCEROPORIN RELATED"/>
    <property type="match status" value="1"/>
</dbReference>
<keyword evidence="7 10" id="KW-0472">Membrane</keyword>
<evidence type="ECO:0000256" key="10">
    <source>
        <dbReference type="SAM" id="Phobius"/>
    </source>
</evidence>
<accession>A0A2G8SKD9</accession>
<dbReference type="PRINTS" id="PR00783">
    <property type="entry name" value="MINTRINSICP"/>
</dbReference>
<dbReference type="GO" id="GO:0015254">
    <property type="term" value="F:glycerol channel activity"/>
    <property type="evidence" value="ECO:0007669"/>
    <property type="project" value="TreeGrafter"/>
</dbReference>
<organism evidence="11 12">
    <name type="scientific">Ganoderma sinense ZZ0214-1</name>
    <dbReference type="NCBI Taxonomy" id="1077348"/>
    <lineage>
        <taxon>Eukaryota</taxon>
        <taxon>Fungi</taxon>
        <taxon>Dikarya</taxon>
        <taxon>Basidiomycota</taxon>
        <taxon>Agaricomycotina</taxon>
        <taxon>Agaricomycetes</taxon>
        <taxon>Polyporales</taxon>
        <taxon>Polyporaceae</taxon>
        <taxon>Ganoderma</taxon>
    </lineage>
</organism>
<feature type="transmembrane region" description="Helical" evidence="10">
    <location>
        <begin position="245"/>
        <end position="262"/>
    </location>
</feature>
<feature type="transmembrane region" description="Helical" evidence="10">
    <location>
        <begin position="153"/>
        <end position="171"/>
    </location>
</feature>
<dbReference type="STRING" id="1077348.A0A2G8SKD9"/>
<feature type="compositionally biased region" description="Basic and acidic residues" evidence="9">
    <location>
        <begin position="357"/>
        <end position="370"/>
    </location>
</feature>
<keyword evidence="3 8" id="KW-0813">Transport</keyword>
<evidence type="ECO:0000256" key="9">
    <source>
        <dbReference type="SAM" id="MobiDB-lite"/>
    </source>
</evidence>
<evidence type="ECO:0000313" key="11">
    <source>
        <dbReference type="EMBL" id="PIL34028.1"/>
    </source>
</evidence>
<keyword evidence="5" id="KW-0677">Repeat</keyword>
<dbReference type="Pfam" id="PF00230">
    <property type="entry name" value="MIP"/>
    <property type="match status" value="1"/>
</dbReference>
<evidence type="ECO:0000256" key="8">
    <source>
        <dbReference type="RuleBase" id="RU000477"/>
    </source>
</evidence>
<dbReference type="SUPFAM" id="SSF81338">
    <property type="entry name" value="Aquaporin-like"/>
    <property type="match status" value="1"/>
</dbReference>
<evidence type="ECO:0000256" key="5">
    <source>
        <dbReference type="ARBA" id="ARBA00022737"/>
    </source>
</evidence>
<feature type="transmembrane region" description="Helical" evidence="10">
    <location>
        <begin position="215"/>
        <end position="233"/>
    </location>
</feature>
<feature type="transmembrane region" description="Helical" evidence="10">
    <location>
        <begin position="112"/>
        <end position="141"/>
    </location>
</feature>
<comment type="caution">
    <text evidence="11">The sequence shown here is derived from an EMBL/GenBank/DDBJ whole genome shotgun (WGS) entry which is preliminary data.</text>
</comment>
<keyword evidence="4 8" id="KW-0812">Transmembrane</keyword>
<sequence>MAATAGSHPLRRRDVVHLADIKPRSNARVAWERIRHRQAHWFVEMFAEFVSALFLSIPRLRLAARRLTFPDIKLGVFIYIYAGVGSAAGFYLGNVEGVSTLSSVFQVGCAYAYGILLALIVCGPTSGGHLNPAFTICMVIFRGFSPLRALRYIVAQIMGSYVACLIVYVQYGQLIKESMDTLAAAGKLEAVMFTPSGPAGIFAPYVAPGSNLGRVFLNEFVCVFLIALVVWACIDPTNFGSSPIVTPWIIGFTYAVIVWGFVNVGVSTNTARDVGARLMVLTIWGLPAGGGKYAAISALANIPATILGVCVQEYLLSDSSRVIAPAHAAVINAHLAHEEHSQGKVVDQSPGSGSSYHDSEKGHHETVERV</sequence>
<dbReference type="AlphaFoldDB" id="A0A2G8SKD9"/>
<evidence type="ECO:0000256" key="1">
    <source>
        <dbReference type="ARBA" id="ARBA00004141"/>
    </source>
</evidence>
<dbReference type="OrthoDB" id="3222at2759"/>
<dbReference type="Gene3D" id="1.20.1080.10">
    <property type="entry name" value="Glycerol uptake facilitator protein"/>
    <property type="match status" value="1"/>
</dbReference>
<feature type="transmembrane region" description="Helical" evidence="10">
    <location>
        <begin position="72"/>
        <end position="92"/>
    </location>
</feature>
<reference evidence="11 12" key="1">
    <citation type="journal article" date="2015" name="Sci. Rep.">
        <title>Chromosome-level genome map provides insights into diverse defense mechanisms in the medicinal fungus Ganoderma sinense.</title>
        <authorList>
            <person name="Zhu Y."/>
            <person name="Xu J."/>
            <person name="Sun C."/>
            <person name="Zhou S."/>
            <person name="Xu H."/>
            <person name="Nelson D.R."/>
            <person name="Qian J."/>
            <person name="Song J."/>
            <person name="Luo H."/>
            <person name="Xiang L."/>
            <person name="Li Y."/>
            <person name="Xu Z."/>
            <person name="Ji A."/>
            <person name="Wang L."/>
            <person name="Lu S."/>
            <person name="Hayward A."/>
            <person name="Sun W."/>
            <person name="Li X."/>
            <person name="Schwartz D.C."/>
            <person name="Wang Y."/>
            <person name="Chen S."/>
        </authorList>
    </citation>
    <scope>NUCLEOTIDE SEQUENCE [LARGE SCALE GENOMIC DNA]</scope>
    <source>
        <strain evidence="11 12">ZZ0214-1</strain>
    </source>
</reference>
<dbReference type="GO" id="GO:0015250">
    <property type="term" value="F:water channel activity"/>
    <property type="evidence" value="ECO:0007669"/>
    <property type="project" value="TreeGrafter"/>
</dbReference>
<evidence type="ECO:0000256" key="7">
    <source>
        <dbReference type="ARBA" id="ARBA00023136"/>
    </source>
</evidence>
<keyword evidence="12" id="KW-1185">Reference proteome</keyword>
<evidence type="ECO:0000313" key="12">
    <source>
        <dbReference type="Proteomes" id="UP000230002"/>
    </source>
</evidence>
<dbReference type="Proteomes" id="UP000230002">
    <property type="component" value="Unassembled WGS sequence"/>
</dbReference>
<evidence type="ECO:0000256" key="4">
    <source>
        <dbReference type="ARBA" id="ARBA00022692"/>
    </source>
</evidence>
<dbReference type="PANTHER" id="PTHR43829:SF14">
    <property type="entry name" value="AQUAPORIN 3"/>
    <property type="match status" value="1"/>
</dbReference>
<dbReference type="InterPro" id="IPR000425">
    <property type="entry name" value="MIP"/>
</dbReference>
<comment type="subcellular location">
    <subcellularLocation>
        <location evidence="1">Membrane</location>
        <topology evidence="1">Multi-pass membrane protein</topology>
    </subcellularLocation>
</comment>
<dbReference type="InterPro" id="IPR023271">
    <property type="entry name" value="Aquaporin-like"/>
</dbReference>
<evidence type="ECO:0000256" key="6">
    <source>
        <dbReference type="ARBA" id="ARBA00022989"/>
    </source>
</evidence>
<dbReference type="InterPro" id="IPR050363">
    <property type="entry name" value="MIP/Aquaporin"/>
</dbReference>
<keyword evidence="6 10" id="KW-1133">Transmembrane helix</keyword>